<dbReference type="PANTHER" id="PTHR36503">
    <property type="entry name" value="BLR2520 PROTEIN"/>
    <property type="match status" value="1"/>
</dbReference>
<proteinExistence type="predicted"/>
<feature type="domain" description="VOC" evidence="1">
    <location>
        <begin position="4"/>
        <end position="124"/>
    </location>
</feature>
<dbReference type="InterPro" id="IPR037523">
    <property type="entry name" value="VOC_core"/>
</dbReference>
<dbReference type="PROSITE" id="PS51819">
    <property type="entry name" value="VOC"/>
    <property type="match status" value="1"/>
</dbReference>
<organism evidence="2 3">
    <name type="scientific">Pontivivens insulae</name>
    <dbReference type="NCBI Taxonomy" id="1639689"/>
    <lineage>
        <taxon>Bacteria</taxon>
        <taxon>Pseudomonadati</taxon>
        <taxon>Pseudomonadota</taxon>
        <taxon>Alphaproteobacteria</taxon>
        <taxon>Rhodobacterales</taxon>
        <taxon>Paracoccaceae</taxon>
        <taxon>Pontivivens</taxon>
    </lineage>
</organism>
<name>A0A2R8AAJ1_9RHOB</name>
<dbReference type="Pfam" id="PF00903">
    <property type="entry name" value="Glyoxalase"/>
    <property type="match status" value="1"/>
</dbReference>
<evidence type="ECO:0000259" key="1">
    <source>
        <dbReference type="PROSITE" id="PS51819"/>
    </source>
</evidence>
<evidence type="ECO:0000313" key="3">
    <source>
        <dbReference type="Proteomes" id="UP000244932"/>
    </source>
</evidence>
<dbReference type="Proteomes" id="UP000244932">
    <property type="component" value="Unassembled WGS sequence"/>
</dbReference>
<keyword evidence="3" id="KW-1185">Reference proteome</keyword>
<reference evidence="2 3" key="1">
    <citation type="submission" date="2018-03" db="EMBL/GenBank/DDBJ databases">
        <authorList>
            <person name="Keele B.F."/>
        </authorList>
    </citation>
    <scope>NUCLEOTIDE SEQUENCE [LARGE SCALE GENOMIC DNA]</scope>
    <source>
        <strain evidence="2 3">CeCT 8812</strain>
    </source>
</reference>
<dbReference type="RefSeq" id="WP_108781958.1">
    <property type="nucleotide sequence ID" value="NZ_OMKW01000002.1"/>
</dbReference>
<sequence length="141" mass="15500">MDQRVSLITLAASDLERSATFYQAMGWRRVETPDGMVVFDLIGQVLGLYPREKLAEEFGGDAGRFGGGIVLSHNVPVKEDVAVLIDRARAAGADILTEPVDVFWGGHHGHFADPDGHVWEIAFNPFSTLGPNGEFRWNGYE</sequence>
<dbReference type="Gene3D" id="3.10.180.10">
    <property type="entry name" value="2,3-Dihydroxybiphenyl 1,2-Dioxygenase, domain 1"/>
    <property type="match status" value="1"/>
</dbReference>
<dbReference type="SUPFAM" id="SSF54593">
    <property type="entry name" value="Glyoxalase/Bleomycin resistance protein/Dihydroxybiphenyl dioxygenase"/>
    <property type="match status" value="1"/>
</dbReference>
<protein>
    <recommendedName>
        <fullName evidence="1">VOC domain-containing protein</fullName>
    </recommendedName>
</protein>
<dbReference type="InterPro" id="IPR004360">
    <property type="entry name" value="Glyas_Fos-R_dOase_dom"/>
</dbReference>
<dbReference type="OrthoDB" id="9798430at2"/>
<dbReference type="PANTHER" id="PTHR36503:SF1">
    <property type="entry name" value="BLR2520 PROTEIN"/>
    <property type="match status" value="1"/>
</dbReference>
<dbReference type="AlphaFoldDB" id="A0A2R8AAJ1"/>
<accession>A0A2R8AAJ1</accession>
<dbReference type="EMBL" id="OMKW01000002">
    <property type="protein sequence ID" value="SPF29243.1"/>
    <property type="molecule type" value="Genomic_DNA"/>
</dbReference>
<gene>
    <name evidence="2" type="ORF">POI8812_01550</name>
</gene>
<evidence type="ECO:0000313" key="2">
    <source>
        <dbReference type="EMBL" id="SPF29243.1"/>
    </source>
</evidence>
<dbReference type="InterPro" id="IPR029068">
    <property type="entry name" value="Glyas_Bleomycin-R_OHBP_Dase"/>
</dbReference>